<dbReference type="InterPro" id="IPR011009">
    <property type="entry name" value="Kinase-like_dom_sf"/>
</dbReference>
<evidence type="ECO:0000259" key="12">
    <source>
        <dbReference type="PROSITE" id="PS51158"/>
    </source>
</evidence>
<evidence type="ECO:0000256" key="5">
    <source>
        <dbReference type="ARBA" id="ARBA00022771"/>
    </source>
</evidence>
<keyword evidence="3" id="KW-0479">Metal-binding</keyword>
<dbReference type="GO" id="GO:0008270">
    <property type="term" value="F:zinc ion binding"/>
    <property type="evidence" value="ECO:0007669"/>
    <property type="project" value="UniProtKB-KW"/>
</dbReference>
<dbReference type="InterPro" id="IPR025829">
    <property type="entry name" value="Zn_knuckle_CX2CX3GHX4C"/>
</dbReference>
<dbReference type="Pfam" id="PF10539">
    <property type="entry name" value="Dev_Cell_Death"/>
    <property type="match status" value="1"/>
</dbReference>
<dbReference type="InterPro" id="IPR002110">
    <property type="entry name" value="Ankyrin_rpt"/>
</dbReference>
<dbReference type="Pfam" id="PF02816">
    <property type="entry name" value="Alpha_kinase"/>
    <property type="match status" value="2"/>
</dbReference>
<reference evidence="14" key="1">
    <citation type="submission" date="2022-07" db="EMBL/GenBank/DDBJ databases">
        <title>Genome analysis of Parmales, a sister group of diatoms, reveals the evolutionary specialization of diatoms from phago-mixotrophs to photoautotrophs.</title>
        <authorList>
            <person name="Ban H."/>
            <person name="Sato S."/>
            <person name="Yoshikawa S."/>
            <person name="Kazumasa Y."/>
            <person name="Nakamura Y."/>
            <person name="Ichinomiya M."/>
            <person name="Saitoh K."/>
            <person name="Sato N."/>
            <person name="Blanc-Mathieu R."/>
            <person name="Endo H."/>
            <person name="Kuwata A."/>
            <person name="Ogata H."/>
        </authorList>
    </citation>
    <scope>NUCLEOTIDE SEQUENCE</scope>
</reference>
<evidence type="ECO:0000256" key="8">
    <source>
        <dbReference type="ARBA" id="ARBA00022840"/>
    </source>
</evidence>
<dbReference type="EMBL" id="BRXZ01000846">
    <property type="protein sequence ID" value="GMH55523.1"/>
    <property type="molecule type" value="Genomic_DNA"/>
</dbReference>
<dbReference type="SMART" id="SM00811">
    <property type="entry name" value="Alpha_kinase"/>
    <property type="match status" value="1"/>
</dbReference>
<dbReference type="Gene3D" id="1.25.40.20">
    <property type="entry name" value="Ankyrin repeat-containing domain"/>
    <property type="match status" value="1"/>
</dbReference>
<keyword evidence="15" id="KW-1185">Reference proteome</keyword>
<dbReference type="GO" id="GO:0005524">
    <property type="term" value="F:ATP binding"/>
    <property type="evidence" value="ECO:0007669"/>
    <property type="project" value="UniProtKB-KW"/>
</dbReference>
<keyword evidence="10" id="KW-0175">Coiled coil</keyword>
<proteinExistence type="predicted"/>
<dbReference type="SMART" id="SM00767">
    <property type="entry name" value="DCD"/>
    <property type="match status" value="1"/>
</dbReference>
<feature type="repeat" description="ANK" evidence="9">
    <location>
        <begin position="1211"/>
        <end position="1232"/>
    </location>
</feature>
<feature type="compositionally biased region" description="Basic and acidic residues" evidence="11">
    <location>
        <begin position="951"/>
        <end position="961"/>
    </location>
</feature>
<dbReference type="Pfam" id="PF00023">
    <property type="entry name" value="Ank"/>
    <property type="match status" value="1"/>
</dbReference>
<dbReference type="InterPro" id="IPR001878">
    <property type="entry name" value="Znf_CCHC"/>
</dbReference>
<evidence type="ECO:0000256" key="6">
    <source>
        <dbReference type="ARBA" id="ARBA00022777"/>
    </source>
</evidence>
<dbReference type="GO" id="GO:0003676">
    <property type="term" value="F:nucleic acid binding"/>
    <property type="evidence" value="ECO:0007669"/>
    <property type="project" value="InterPro"/>
</dbReference>
<keyword evidence="2" id="KW-0808">Transferase</keyword>
<feature type="region of interest" description="Disordered" evidence="11">
    <location>
        <begin position="946"/>
        <end position="966"/>
    </location>
</feature>
<dbReference type="PANTHER" id="PTHR45992:SF11">
    <property type="entry name" value="ALPHA-TYPE PROTEIN KINASE DOMAIN-CONTAINING PROTEIN"/>
    <property type="match status" value="1"/>
</dbReference>
<evidence type="ECO:0000256" key="10">
    <source>
        <dbReference type="SAM" id="Coils"/>
    </source>
</evidence>
<dbReference type="OrthoDB" id="301415at2759"/>
<organism evidence="14 15">
    <name type="scientific">Triparma retinervis</name>
    <dbReference type="NCBI Taxonomy" id="2557542"/>
    <lineage>
        <taxon>Eukaryota</taxon>
        <taxon>Sar</taxon>
        <taxon>Stramenopiles</taxon>
        <taxon>Ochrophyta</taxon>
        <taxon>Bolidophyceae</taxon>
        <taxon>Parmales</taxon>
        <taxon>Triparmaceae</taxon>
        <taxon>Triparma</taxon>
    </lineage>
</organism>
<evidence type="ECO:0000313" key="14">
    <source>
        <dbReference type="EMBL" id="GMH55523.1"/>
    </source>
</evidence>
<sequence length="1323" mass="148953">MSSYADLLDESSSDDGSEFGNYGNSSDNFDTNGMSSFNLVTSMAGNAAEWELPKAQQRKLAREERQTALNPLAFVAYADEEGYIFHCTSQTKQECLAKRLFGTAMSMEHEYHGVRPGSILYLFDIQNKILSGPYVATSRMATYDDAAWEGRFKCQVKFQEMDLVPPRTKPMDEVKRFMKGTITFLPPPDQAELTEYFAGYVPDHKPKQAHKPQMQMGIPPDGYLCKLCRKPGHYFTDCQHYVEDEEFYKDSGKPLPQTAGAKSWKTPPVGYLCKICRKPGHFMNDCQHFVQDEEYYKDSPAPPPGIVSLSNPLKATHEFTVVSQDHGRLRRNQRDISKRDLQKARKYGIRKRGYDGADGSARYIYSYEGICYVTDETGRIEITAFLENVNAVPKPITPDDQYYHAQFMAAVADKTKWRSHTVLVIDMSDSMKLTDVPGYVGQRSRADHVFNTLALDFIQTRINTQEASGTDVISVILMQENATVAIRHQPTDIVLYNEVLKLKMKTTPIGHGNYLPAIDAAKELLDYNSKASCALGLFFLSDGKPSDPTPKGTIGTAAGVREVNCKRIGERFGNLAAEYGRRLSVATVAFGPKDVDYSVLRTMSQVATGYGCKANFSQPGRDTKSLEVVMMSLTTSITQTQTELISKLKMTGNRNIKQVVRKSVEEGVSDLTNLADWKIFDREVNDLKRYTYDIDISKFVPAEIPSNVKKFYIHRRAMGEGAERIVNELVEVTASGNAVGDQLVYKQSRFEEDKPADAEIMKMGPVLASTMRKRPGEMKYFEVFCSTQQKARMMAEKFNVLLDKFLSKRGKKVPRIEFLPTWLYEHFIEGEGLCFGIVEKYLQGKYLKWNTNNGHVTETHPKADPNFPDLASTMIEEGDEEDEDDDDDEDDDFVDISQVTPSEACQAFSHFSWVFSRHKMLVCDLQGVIDNTDPLGPTVLQLTDPVIHSRSSKETKSDSSQKKFGRTDAGMKGMNLFFETHVCNPLCKALKLEERPDILSNGEAVGWEGLLGLAVTAQQKKVEKEKARKERAAKKEALEKEKKRLEKEAWKKKDEERRKLLAEKKAKEQKEREAGRLAAEREMKEIEERAKAIKQEKLDRARKEKEKEIANKKAEEDMLEAEMETLKLQRKEHMEITTEFMKPFCDFCAGGDLRSAKLKREEGIDYFDVNYVDRMNDNYTPLHTACESGNLNMVKWLVTDLGADVNMVDTDGFSPLIIAATSGETEIVKYLVTKTTADIDLLGFDGNSALHRASAEGNLEIVKILVENGSASLSIKTRRGNTALDVAKGKDKTAVASYLENTRAGVTGGGGGIRKKKVKRMEM</sequence>
<dbReference type="Proteomes" id="UP001165082">
    <property type="component" value="Unassembled WGS sequence"/>
</dbReference>
<evidence type="ECO:0000259" key="13">
    <source>
        <dbReference type="PROSITE" id="PS51222"/>
    </source>
</evidence>
<evidence type="ECO:0000313" key="15">
    <source>
        <dbReference type="Proteomes" id="UP001165082"/>
    </source>
</evidence>
<dbReference type="PROSITE" id="PS50088">
    <property type="entry name" value="ANK_REPEAT"/>
    <property type="match status" value="3"/>
</dbReference>
<feature type="domain" description="Alpha-type protein kinase" evidence="12">
    <location>
        <begin position="691"/>
        <end position="995"/>
    </location>
</feature>
<dbReference type="PROSITE" id="PS51158">
    <property type="entry name" value="ALPHA_KINASE"/>
    <property type="match status" value="1"/>
</dbReference>
<keyword evidence="8" id="KW-0067">ATP-binding</keyword>
<dbReference type="PROSITE" id="PS51222">
    <property type="entry name" value="DCD"/>
    <property type="match status" value="1"/>
</dbReference>
<keyword evidence="6" id="KW-0418">Kinase</keyword>
<keyword evidence="5" id="KW-0863">Zinc-finger</keyword>
<dbReference type="Pfam" id="PF13696">
    <property type="entry name" value="zf-CCHC_2"/>
    <property type="match status" value="1"/>
</dbReference>
<comment type="caution">
    <text evidence="14">The sequence shown here is derived from an EMBL/GenBank/DDBJ whole genome shotgun (WGS) entry which is preliminary data.</text>
</comment>
<dbReference type="InterPro" id="IPR013989">
    <property type="entry name" value="Dev_and_cell_death_domain"/>
</dbReference>
<feature type="compositionally biased region" description="Acidic residues" evidence="11">
    <location>
        <begin position="7"/>
        <end position="17"/>
    </location>
</feature>
<dbReference type="Pfam" id="PF12796">
    <property type="entry name" value="Ank_2"/>
    <property type="match status" value="1"/>
</dbReference>
<dbReference type="CDD" id="cd06503">
    <property type="entry name" value="ATP-synt_Fo_b"/>
    <property type="match status" value="1"/>
</dbReference>
<dbReference type="PROSITE" id="PS50297">
    <property type="entry name" value="ANK_REP_REGION"/>
    <property type="match status" value="3"/>
</dbReference>
<evidence type="ECO:0008006" key="16">
    <source>
        <dbReference type="Google" id="ProtNLM"/>
    </source>
</evidence>
<evidence type="ECO:0000256" key="9">
    <source>
        <dbReference type="PROSITE-ProRule" id="PRU00023"/>
    </source>
</evidence>
<dbReference type="InterPro" id="IPR051852">
    <property type="entry name" value="Alpha-type_PK"/>
</dbReference>
<gene>
    <name evidence="14" type="ORF">TrRE_jg10233</name>
</gene>
<feature type="repeat" description="ANK" evidence="9">
    <location>
        <begin position="1245"/>
        <end position="1270"/>
    </location>
</feature>
<dbReference type="Gene3D" id="4.10.60.10">
    <property type="entry name" value="Zinc finger, CCHC-type"/>
    <property type="match status" value="1"/>
</dbReference>
<dbReference type="PANTHER" id="PTHR45992">
    <property type="entry name" value="EUKARYOTIC ELONGATION FACTOR 2 KINASE-RELATED"/>
    <property type="match status" value="1"/>
</dbReference>
<keyword evidence="4" id="KW-0547">Nucleotide-binding</keyword>
<dbReference type="SMART" id="SM00248">
    <property type="entry name" value="ANK"/>
    <property type="match status" value="3"/>
</dbReference>
<keyword evidence="9" id="KW-0040">ANK repeat</keyword>
<keyword evidence="1" id="KW-0723">Serine/threonine-protein kinase</keyword>
<protein>
    <recommendedName>
        <fullName evidence="16">Alpha-type protein kinase domain-containing protein</fullName>
    </recommendedName>
</protein>
<dbReference type="Gene3D" id="3.20.200.10">
    <property type="entry name" value="MHCK/EF2 kinase"/>
    <property type="match status" value="1"/>
</dbReference>
<feature type="domain" description="DCD" evidence="13">
    <location>
        <begin position="78"/>
        <end position="202"/>
    </location>
</feature>
<evidence type="ECO:0000256" key="1">
    <source>
        <dbReference type="ARBA" id="ARBA00022527"/>
    </source>
</evidence>
<evidence type="ECO:0000256" key="7">
    <source>
        <dbReference type="ARBA" id="ARBA00022833"/>
    </source>
</evidence>
<dbReference type="InterPro" id="IPR036770">
    <property type="entry name" value="Ankyrin_rpt-contain_sf"/>
</dbReference>
<evidence type="ECO:0000256" key="4">
    <source>
        <dbReference type="ARBA" id="ARBA00022741"/>
    </source>
</evidence>
<name>A0A9W6ZQZ3_9STRA</name>
<feature type="coiled-coil region" evidence="10">
    <location>
        <begin position="1015"/>
        <end position="1136"/>
    </location>
</feature>
<dbReference type="SUPFAM" id="SSF56112">
    <property type="entry name" value="Protein kinase-like (PK-like)"/>
    <property type="match status" value="1"/>
</dbReference>
<dbReference type="InterPro" id="IPR004166">
    <property type="entry name" value="a-kinase_dom"/>
</dbReference>
<dbReference type="Gene3D" id="3.40.50.410">
    <property type="entry name" value="von Willebrand factor, type A domain"/>
    <property type="match status" value="1"/>
</dbReference>
<accession>A0A9W6ZQZ3</accession>
<feature type="repeat" description="ANK" evidence="9">
    <location>
        <begin position="1177"/>
        <end position="1210"/>
    </location>
</feature>
<dbReference type="SUPFAM" id="SSF53300">
    <property type="entry name" value="vWA-like"/>
    <property type="match status" value="1"/>
</dbReference>
<dbReference type="InterPro" id="IPR036465">
    <property type="entry name" value="vWFA_dom_sf"/>
</dbReference>
<feature type="region of interest" description="Disordered" evidence="11">
    <location>
        <begin position="1"/>
        <end position="25"/>
    </location>
</feature>
<dbReference type="SUPFAM" id="SSF48403">
    <property type="entry name" value="Ankyrin repeat"/>
    <property type="match status" value="1"/>
</dbReference>
<dbReference type="GO" id="GO:0004674">
    <property type="term" value="F:protein serine/threonine kinase activity"/>
    <property type="evidence" value="ECO:0007669"/>
    <property type="project" value="UniProtKB-KW"/>
</dbReference>
<dbReference type="SMART" id="SM00343">
    <property type="entry name" value="ZnF_C2HC"/>
    <property type="match status" value="2"/>
</dbReference>
<evidence type="ECO:0000256" key="11">
    <source>
        <dbReference type="SAM" id="MobiDB-lite"/>
    </source>
</evidence>
<keyword evidence="7" id="KW-0862">Zinc</keyword>
<evidence type="ECO:0000256" key="3">
    <source>
        <dbReference type="ARBA" id="ARBA00022723"/>
    </source>
</evidence>
<evidence type="ECO:0000256" key="2">
    <source>
        <dbReference type="ARBA" id="ARBA00022679"/>
    </source>
</evidence>